<feature type="region of interest" description="Disordered" evidence="1">
    <location>
        <begin position="133"/>
        <end position="185"/>
    </location>
</feature>
<evidence type="ECO:0000313" key="3">
    <source>
        <dbReference type="Proteomes" id="UP001159364"/>
    </source>
</evidence>
<feature type="compositionally biased region" description="Polar residues" evidence="1">
    <location>
        <begin position="62"/>
        <end position="77"/>
    </location>
</feature>
<feature type="region of interest" description="Disordered" evidence="1">
    <location>
        <begin position="27"/>
        <end position="104"/>
    </location>
</feature>
<comment type="caution">
    <text evidence="2">The sequence shown here is derived from an EMBL/GenBank/DDBJ whole genome shotgun (WGS) entry which is preliminary data.</text>
</comment>
<dbReference type="Proteomes" id="UP001159364">
    <property type="component" value="Linkage Group LG09"/>
</dbReference>
<accession>A0AAV8SRR3</accession>
<protein>
    <recommendedName>
        <fullName evidence="4">Zinc knuckle CX2CX4HX4C domain-containing protein</fullName>
    </recommendedName>
</protein>
<evidence type="ECO:0000256" key="1">
    <source>
        <dbReference type="SAM" id="MobiDB-lite"/>
    </source>
</evidence>
<gene>
    <name evidence="2" type="ORF">K2173_010790</name>
</gene>
<proteinExistence type="predicted"/>
<organism evidence="2 3">
    <name type="scientific">Erythroxylum novogranatense</name>
    <dbReference type="NCBI Taxonomy" id="1862640"/>
    <lineage>
        <taxon>Eukaryota</taxon>
        <taxon>Viridiplantae</taxon>
        <taxon>Streptophyta</taxon>
        <taxon>Embryophyta</taxon>
        <taxon>Tracheophyta</taxon>
        <taxon>Spermatophyta</taxon>
        <taxon>Magnoliopsida</taxon>
        <taxon>eudicotyledons</taxon>
        <taxon>Gunneridae</taxon>
        <taxon>Pentapetalae</taxon>
        <taxon>rosids</taxon>
        <taxon>fabids</taxon>
        <taxon>Malpighiales</taxon>
        <taxon>Erythroxylaceae</taxon>
        <taxon>Erythroxylum</taxon>
    </lineage>
</organism>
<evidence type="ECO:0000313" key="2">
    <source>
        <dbReference type="EMBL" id="KAJ8754699.1"/>
    </source>
</evidence>
<feature type="compositionally biased region" description="Polar residues" evidence="1">
    <location>
        <begin position="27"/>
        <end position="36"/>
    </location>
</feature>
<dbReference type="AlphaFoldDB" id="A0AAV8SRR3"/>
<dbReference type="EMBL" id="JAIWQS010000009">
    <property type="protein sequence ID" value="KAJ8754699.1"/>
    <property type="molecule type" value="Genomic_DNA"/>
</dbReference>
<sequence>MILVAYEGLPEIYYPCEMVGHDSSGCPQWQHTQSEPYNPISDEGEGTIRKRSTSGAADGKQNGVNTNDYGPWNQVQRKASRNSMKRQEQMGSNKEANQMDGSSQVITDREQVVEEQLHLMEGVEDPRRLVGAGGITTLPSTKPPDLVGGSGMLEDMNQKGHDEEIETQTQGDGNKEAHARVTAYT</sequence>
<feature type="compositionally biased region" description="Polar residues" evidence="1">
    <location>
        <begin position="89"/>
        <end position="104"/>
    </location>
</feature>
<evidence type="ECO:0008006" key="4">
    <source>
        <dbReference type="Google" id="ProtNLM"/>
    </source>
</evidence>
<reference evidence="2 3" key="1">
    <citation type="submission" date="2021-09" db="EMBL/GenBank/DDBJ databases">
        <title>Genomic insights and catalytic innovation underlie evolution of tropane alkaloids biosynthesis.</title>
        <authorList>
            <person name="Wang Y.-J."/>
            <person name="Tian T."/>
            <person name="Huang J.-P."/>
            <person name="Huang S.-X."/>
        </authorList>
    </citation>
    <scope>NUCLEOTIDE SEQUENCE [LARGE SCALE GENOMIC DNA]</scope>
    <source>
        <strain evidence="2">KIB-2018</strain>
        <tissue evidence="2">Leaf</tissue>
    </source>
</reference>
<name>A0AAV8SRR3_9ROSI</name>
<keyword evidence="3" id="KW-1185">Reference proteome</keyword>